<dbReference type="Gene3D" id="2.40.30.170">
    <property type="match status" value="1"/>
</dbReference>
<accession>A0A9E8S9M4</accession>
<dbReference type="EMBL" id="CP113089">
    <property type="protein sequence ID" value="WAB82189.1"/>
    <property type="molecule type" value="Genomic_DNA"/>
</dbReference>
<gene>
    <name evidence="1" type="ORF">OVN18_04055</name>
</gene>
<dbReference type="InterPro" id="IPR050739">
    <property type="entry name" value="MFP"/>
</dbReference>
<evidence type="ECO:0000313" key="1">
    <source>
        <dbReference type="EMBL" id="WAB82189.1"/>
    </source>
</evidence>
<dbReference type="Proteomes" id="UP001164706">
    <property type="component" value="Chromosome"/>
</dbReference>
<proteinExistence type="predicted"/>
<dbReference type="PANTHER" id="PTHR30386">
    <property type="entry name" value="MEMBRANE FUSION SUBUNIT OF EMRAB-TOLC MULTIDRUG EFFLUX PUMP"/>
    <property type="match status" value="1"/>
</dbReference>
<dbReference type="AlphaFoldDB" id="A0A9E8S9M4"/>
<name>A0A9E8S9M4_9MICO</name>
<protein>
    <submittedName>
        <fullName evidence="1">Efflux RND transporter periplasmic adaptor subunit</fullName>
    </submittedName>
</protein>
<dbReference type="RefSeq" id="WP_267738291.1">
    <property type="nucleotide sequence ID" value="NZ_CP113089.1"/>
</dbReference>
<dbReference type="Gene3D" id="2.40.50.100">
    <property type="match status" value="1"/>
</dbReference>
<dbReference type="SUPFAM" id="SSF51230">
    <property type="entry name" value="Single hybrid motif"/>
    <property type="match status" value="1"/>
</dbReference>
<dbReference type="InterPro" id="IPR011053">
    <property type="entry name" value="Single_hybrid_motif"/>
</dbReference>
<organism evidence="1 2">
    <name type="scientific">Microcella daejeonensis</name>
    <dbReference type="NCBI Taxonomy" id="2994971"/>
    <lineage>
        <taxon>Bacteria</taxon>
        <taxon>Bacillati</taxon>
        <taxon>Actinomycetota</taxon>
        <taxon>Actinomycetes</taxon>
        <taxon>Micrococcales</taxon>
        <taxon>Microbacteriaceae</taxon>
        <taxon>Microcella</taxon>
    </lineage>
</organism>
<reference evidence="1" key="1">
    <citation type="submission" date="2022-11" db="EMBL/GenBank/DDBJ databases">
        <title>Description of Microcella daejonensis nov. sp, isolated from riverside soil.</title>
        <authorList>
            <person name="Molina K.M."/>
            <person name="Kim S.B."/>
        </authorList>
    </citation>
    <scope>NUCLEOTIDE SEQUENCE</scope>
    <source>
        <strain evidence="1">MMS21-STM12</strain>
    </source>
</reference>
<dbReference type="KEGG" id="mdb:OVN18_04055"/>
<evidence type="ECO:0000313" key="2">
    <source>
        <dbReference type="Proteomes" id="UP001164706"/>
    </source>
</evidence>
<keyword evidence="2" id="KW-1185">Reference proteome</keyword>
<sequence>MTWKNRIRLLLGLLGVVALVATLTIGLSHRKGEATTTTASVDAVMYDVGTDYAGAVIEQYVARGDLVRAGDPVAMIQSNDLARDLADDIIVNSSDVFEVNGDSTLTIKSAVTGVVQEVGVQQGGYAPAGSAVATIAAIETVFVSAEFRLSPEDFARIEQDAPVEITLPNGEVINGVVETVDAATAEGDAIATVGVAISEEEFGQRDGLVTPGTPVTATMKLRNDDVLARLIDGARTAIGDVREALAL</sequence>